<gene>
    <name evidence="6" type="ORF">IW15_06225</name>
</gene>
<feature type="region of interest" description="Disordered" evidence="4">
    <location>
        <begin position="108"/>
        <end position="129"/>
    </location>
</feature>
<comment type="caution">
    <text evidence="6">The sequence shown here is derived from an EMBL/GenBank/DDBJ whole genome shotgun (WGS) entry which is preliminary data.</text>
</comment>
<dbReference type="EMBL" id="JPRH01000002">
    <property type="protein sequence ID" value="KFF13388.1"/>
    <property type="molecule type" value="Genomic_DNA"/>
</dbReference>
<name>A0A086A9M4_9FLAO</name>
<accession>A0A086A9M4</accession>
<keyword evidence="5" id="KW-1133">Transmembrane helix</keyword>
<dbReference type="Pfam" id="PF00132">
    <property type="entry name" value="Hexapep"/>
    <property type="match status" value="1"/>
</dbReference>
<dbReference type="PANTHER" id="PTHR23416">
    <property type="entry name" value="SIALIC ACID SYNTHASE-RELATED"/>
    <property type="match status" value="1"/>
</dbReference>
<dbReference type="PROSITE" id="PS00101">
    <property type="entry name" value="HEXAPEP_TRANSFERASES"/>
    <property type="match status" value="1"/>
</dbReference>
<dbReference type="eggNOG" id="COG0110">
    <property type="taxonomic scope" value="Bacteria"/>
</dbReference>
<evidence type="ECO:0000256" key="2">
    <source>
        <dbReference type="ARBA" id="ARBA00022737"/>
    </source>
</evidence>
<dbReference type="PANTHER" id="PTHR23416:SF78">
    <property type="entry name" value="LIPOPOLYSACCHARIDE BIOSYNTHESIS O-ACETYL TRANSFERASE WBBJ-RELATED"/>
    <property type="match status" value="1"/>
</dbReference>
<sequence length="196" mass="22055">MLERYGIFGIISLLYFKIRGMLIFKNARLIRFPFRIRGRKFIKVGKGFTTGFNCRIDAFPSDSKEKYLIEIGEGVQMNDYVHIAAHRKVVIKDNVLIASKVFITDHNHGSYSGEDQDSPLSKPSERKLQSSPVTIEENVWLGEYVSIMPGVTIGKGSIIGTMSVVTKDIPDYTIAVGSPAKVIKKFNFSTNTWDKV</sequence>
<dbReference type="SUPFAM" id="SSF51161">
    <property type="entry name" value="Trimeric LpxA-like enzymes"/>
    <property type="match status" value="1"/>
</dbReference>
<keyword evidence="7" id="KW-1185">Reference proteome</keyword>
<protein>
    <submittedName>
        <fullName evidence="6">Acetyltransferase</fullName>
    </submittedName>
</protein>
<dbReference type="InterPro" id="IPR001451">
    <property type="entry name" value="Hexapep"/>
</dbReference>
<dbReference type="InterPro" id="IPR011004">
    <property type="entry name" value="Trimer_LpxA-like_sf"/>
</dbReference>
<keyword evidence="5" id="KW-0812">Transmembrane</keyword>
<keyword evidence="2" id="KW-0677">Repeat</keyword>
<dbReference type="InterPro" id="IPR051159">
    <property type="entry name" value="Hexapeptide_acetyltransf"/>
</dbReference>
<organism evidence="6 7">
    <name type="scientific">Chryseobacterium soli</name>
    <dbReference type="NCBI Taxonomy" id="445961"/>
    <lineage>
        <taxon>Bacteria</taxon>
        <taxon>Pseudomonadati</taxon>
        <taxon>Bacteroidota</taxon>
        <taxon>Flavobacteriia</taxon>
        <taxon>Flavobacteriales</taxon>
        <taxon>Weeksellaceae</taxon>
        <taxon>Chryseobacterium group</taxon>
        <taxon>Chryseobacterium</taxon>
    </lineage>
</organism>
<dbReference type="Proteomes" id="UP000028705">
    <property type="component" value="Unassembled WGS sequence"/>
</dbReference>
<feature type="transmembrane region" description="Helical" evidence="5">
    <location>
        <begin position="6"/>
        <end position="24"/>
    </location>
</feature>
<evidence type="ECO:0000256" key="4">
    <source>
        <dbReference type="SAM" id="MobiDB-lite"/>
    </source>
</evidence>
<dbReference type="STRING" id="445961.IW15_06225"/>
<dbReference type="GO" id="GO:0016746">
    <property type="term" value="F:acyltransferase activity"/>
    <property type="evidence" value="ECO:0007669"/>
    <property type="project" value="UniProtKB-KW"/>
</dbReference>
<evidence type="ECO:0000256" key="1">
    <source>
        <dbReference type="ARBA" id="ARBA00022679"/>
    </source>
</evidence>
<dbReference type="CDD" id="cd04647">
    <property type="entry name" value="LbH_MAT_like"/>
    <property type="match status" value="1"/>
</dbReference>
<evidence type="ECO:0000313" key="7">
    <source>
        <dbReference type="Proteomes" id="UP000028705"/>
    </source>
</evidence>
<keyword evidence="5" id="KW-0472">Membrane</keyword>
<dbReference type="OrthoDB" id="9801697at2"/>
<dbReference type="RefSeq" id="WP_034710036.1">
    <property type="nucleotide sequence ID" value="NZ_JAODPJ010000003.1"/>
</dbReference>
<evidence type="ECO:0000256" key="5">
    <source>
        <dbReference type="SAM" id="Phobius"/>
    </source>
</evidence>
<dbReference type="AlphaFoldDB" id="A0A086A9M4"/>
<dbReference type="Gene3D" id="2.160.10.10">
    <property type="entry name" value="Hexapeptide repeat proteins"/>
    <property type="match status" value="1"/>
</dbReference>
<dbReference type="InterPro" id="IPR018357">
    <property type="entry name" value="Hexapep_transf_CS"/>
</dbReference>
<keyword evidence="1 6" id="KW-0808">Transferase</keyword>
<evidence type="ECO:0000313" key="6">
    <source>
        <dbReference type="EMBL" id="KFF13388.1"/>
    </source>
</evidence>
<keyword evidence="3" id="KW-0012">Acyltransferase</keyword>
<reference evidence="6 7" key="1">
    <citation type="submission" date="2014-07" db="EMBL/GenBank/DDBJ databases">
        <title>Genome of Chryseobacterium soli DSM 19298.</title>
        <authorList>
            <person name="Stropko S.J."/>
            <person name="Pipes S.E."/>
            <person name="Newman J."/>
        </authorList>
    </citation>
    <scope>NUCLEOTIDE SEQUENCE [LARGE SCALE GENOMIC DNA]</scope>
    <source>
        <strain evidence="6 7">DSM 19298</strain>
    </source>
</reference>
<evidence type="ECO:0000256" key="3">
    <source>
        <dbReference type="ARBA" id="ARBA00023315"/>
    </source>
</evidence>
<proteinExistence type="predicted"/>